<reference evidence="3 4" key="1">
    <citation type="journal article" date="2018" name="ISME J.">
        <title>Endosymbiont genomes yield clues of tubeworm success.</title>
        <authorList>
            <person name="Li Y."/>
            <person name="Liles M.R."/>
            <person name="Halanych K.M."/>
        </authorList>
    </citation>
    <scope>NUCLEOTIDE SEQUENCE [LARGE SCALE GENOMIC DNA]</scope>
    <source>
        <strain evidence="3">A1464</strain>
    </source>
</reference>
<dbReference type="EMBL" id="QFXC01000014">
    <property type="protein sequence ID" value="RDH80793.1"/>
    <property type="molecule type" value="Genomic_DNA"/>
</dbReference>
<keyword evidence="1" id="KW-0812">Transmembrane</keyword>
<protein>
    <submittedName>
        <fullName evidence="3">DUF2157 domain-containing protein</fullName>
    </submittedName>
</protein>
<accession>A0A370D720</accession>
<organism evidence="3 4">
    <name type="scientific">endosymbiont of Galathealinum brachiosum</name>
    <dbReference type="NCBI Taxonomy" id="2200906"/>
    <lineage>
        <taxon>Bacteria</taxon>
        <taxon>Pseudomonadati</taxon>
        <taxon>Pseudomonadota</taxon>
        <taxon>Gammaproteobacteria</taxon>
        <taxon>sulfur-oxidizing symbionts</taxon>
    </lineage>
</organism>
<feature type="transmembrane region" description="Helical" evidence="1">
    <location>
        <begin position="216"/>
        <end position="238"/>
    </location>
</feature>
<proteinExistence type="predicted"/>
<evidence type="ECO:0000313" key="4">
    <source>
        <dbReference type="Proteomes" id="UP000254266"/>
    </source>
</evidence>
<sequence length="327" mass="37850">MDILMESKREQILHWANQGLIDKQKIFQVLTDLHIIPNKHSWSLFIGQLLLWLGGLALSLSMMFFIAYNWDDLGKFSKFALVESMIISCLVFYWKFSTNKIASQLSLMFSSISLGVLLALFGQTYQTGADTWQLFAYWALLITPWVFVARFPAIVVLWIFLINISMLLYFHTMGRFFTLFFSSDENLLWTAFIFNSLIWFFWELSCKSINWLNERWAIRLISTAAGMPVTALLVVSIIDSINHNELAIISYLTLIMISYIVYRKKVKDLFMLAGMSLSLIIVLTFFFAKILFDKGSELSGFLIMTILIIGMASSAAIWLRNIYREQQ</sequence>
<dbReference type="Proteomes" id="UP000254266">
    <property type="component" value="Unassembled WGS sequence"/>
</dbReference>
<evidence type="ECO:0000259" key="2">
    <source>
        <dbReference type="Pfam" id="PF09925"/>
    </source>
</evidence>
<keyword evidence="1" id="KW-1133">Transmembrane helix</keyword>
<feature type="transmembrane region" description="Helical" evidence="1">
    <location>
        <begin position="106"/>
        <end position="125"/>
    </location>
</feature>
<comment type="caution">
    <text evidence="3">The sequence shown here is derived from an EMBL/GenBank/DDBJ whole genome shotgun (WGS) entry which is preliminary data.</text>
</comment>
<feature type="transmembrane region" description="Helical" evidence="1">
    <location>
        <begin position="76"/>
        <end position="94"/>
    </location>
</feature>
<name>A0A370D720_9GAMM</name>
<feature type="transmembrane region" description="Helical" evidence="1">
    <location>
        <begin position="244"/>
        <end position="262"/>
    </location>
</feature>
<evidence type="ECO:0000256" key="1">
    <source>
        <dbReference type="SAM" id="Phobius"/>
    </source>
</evidence>
<keyword evidence="4" id="KW-1185">Reference proteome</keyword>
<feature type="transmembrane region" description="Helical" evidence="1">
    <location>
        <begin position="269"/>
        <end position="292"/>
    </location>
</feature>
<feature type="transmembrane region" description="Helical" evidence="1">
    <location>
        <begin position="187"/>
        <end position="204"/>
    </location>
</feature>
<dbReference type="Pfam" id="PF09925">
    <property type="entry name" value="DUF2157"/>
    <property type="match status" value="1"/>
</dbReference>
<dbReference type="AlphaFoldDB" id="A0A370D720"/>
<feature type="transmembrane region" description="Helical" evidence="1">
    <location>
        <begin position="49"/>
        <end position="70"/>
    </location>
</feature>
<feature type="domain" description="DUF2157" evidence="2">
    <location>
        <begin position="14"/>
        <end position="153"/>
    </location>
</feature>
<feature type="transmembrane region" description="Helical" evidence="1">
    <location>
        <begin position="155"/>
        <end position="181"/>
    </location>
</feature>
<feature type="transmembrane region" description="Helical" evidence="1">
    <location>
        <begin position="298"/>
        <end position="319"/>
    </location>
</feature>
<dbReference type="InterPro" id="IPR018677">
    <property type="entry name" value="DUF2157"/>
</dbReference>
<feature type="transmembrane region" description="Helical" evidence="1">
    <location>
        <begin position="131"/>
        <end position="148"/>
    </location>
</feature>
<keyword evidence="1" id="KW-0472">Membrane</keyword>
<evidence type="ECO:0000313" key="3">
    <source>
        <dbReference type="EMBL" id="RDH80793.1"/>
    </source>
</evidence>
<gene>
    <name evidence="3" type="ORF">DIZ80_17370</name>
</gene>